<keyword evidence="5" id="KW-0804">Transcription</keyword>
<keyword evidence="3" id="KW-0805">Transcription regulation</keyword>
<dbReference type="PANTHER" id="PTHR43214">
    <property type="entry name" value="TWO-COMPONENT RESPONSE REGULATOR"/>
    <property type="match status" value="1"/>
</dbReference>
<dbReference type="CDD" id="cd17535">
    <property type="entry name" value="REC_NarL-like"/>
    <property type="match status" value="1"/>
</dbReference>
<evidence type="ECO:0000256" key="4">
    <source>
        <dbReference type="ARBA" id="ARBA00023125"/>
    </source>
</evidence>
<dbReference type="InterPro" id="IPR039420">
    <property type="entry name" value="WalR-like"/>
</dbReference>
<dbReference type="Pfam" id="PF00072">
    <property type="entry name" value="Response_reg"/>
    <property type="match status" value="1"/>
</dbReference>
<proteinExistence type="predicted"/>
<evidence type="ECO:0000256" key="2">
    <source>
        <dbReference type="ARBA" id="ARBA00022553"/>
    </source>
</evidence>
<dbReference type="SUPFAM" id="SSF52172">
    <property type="entry name" value="CheY-like"/>
    <property type="match status" value="1"/>
</dbReference>
<evidence type="ECO:0000313" key="10">
    <source>
        <dbReference type="EMBL" id="WZL69014.1"/>
    </source>
</evidence>
<dbReference type="Proteomes" id="UP001486565">
    <property type="component" value="Chromosome"/>
</dbReference>
<evidence type="ECO:0000259" key="8">
    <source>
        <dbReference type="PROSITE" id="PS50043"/>
    </source>
</evidence>
<evidence type="ECO:0000256" key="5">
    <source>
        <dbReference type="ARBA" id="ARBA00023163"/>
    </source>
</evidence>
<comment type="function">
    <text evidence="6">May play the central regulatory role in sporulation. It may be an element of the effector pathway responsible for the activation of sporulation genes in response to nutritional stress. Spo0A may act in concert with spo0H (a sigma factor) to control the expression of some genes that are critical to the sporulation process.</text>
</comment>
<feature type="modified residue" description="4-aspartylphosphate" evidence="7">
    <location>
        <position position="57"/>
    </location>
</feature>
<dbReference type="SUPFAM" id="SSF46894">
    <property type="entry name" value="C-terminal effector domain of the bipartite response regulators"/>
    <property type="match status" value="1"/>
</dbReference>
<dbReference type="InterPro" id="IPR001789">
    <property type="entry name" value="Sig_transdc_resp-reg_receiver"/>
</dbReference>
<dbReference type="InterPro" id="IPR058245">
    <property type="entry name" value="NreC/VraR/RcsB-like_REC"/>
</dbReference>
<evidence type="ECO:0000259" key="9">
    <source>
        <dbReference type="PROSITE" id="PS50110"/>
    </source>
</evidence>
<dbReference type="InterPro" id="IPR000792">
    <property type="entry name" value="Tscrpt_reg_LuxR_C"/>
</dbReference>
<name>A0ABZ2Y1A3_9FIRM</name>
<evidence type="ECO:0000256" key="3">
    <source>
        <dbReference type="ARBA" id="ARBA00023015"/>
    </source>
</evidence>
<dbReference type="InterPro" id="IPR016032">
    <property type="entry name" value="Sig_transdc_resp-reg_C-effctor"/>
</dbReference>
<keyword evidence="4" id="KW-0238">DNA-binding</keyword>
<dbReference type="InterPro" id="IPR011006">
    <property type="entry name" value="CheY-like_superfamily"/>
</dbReference>
<dbReference type="CDD" id="cd06170">
    <property type="entry name" value="LuxR_C_like"/>
    <property type="match status" value="1"/>
</dbReference>
<evidence type="ECO:0000313" key="11">
    <source>
        <dbReference type="Proteomes" id="UP001486565"/>
    </source>
</evidence>
<dbReference type="SMART" id="SM00448">
    <property type="entry name" value="REC"/>
    <property type="match status" value="1"/>
</dbReference>
<dbReference type="PROSITE" id="PS50043">
    <property type="entry name" value="HTH_LUXR_2"/>
    <property type="match status" value="1"/>
</dbReference>
<sequence length="220" mass="25089">MKKNIRIIIADDHSMVREGLKQLIELEDDIEVIDQAGNGEEAIKKAMEKKPDVILMDINMPVLNGIEAVKRLREQKCPSKIIMLTIHNEVEYLFETIEIGIDGYILKDSDSEALITAIHTVYEGESYIQPNMAAQLVKKMNRVQTPSDEKSELKNKLTNREIEVLQLITEGLLNKEIAQKLCISEKTVKNHVSNIFRKINVCDRTQAAVYAIKEHIVDIH</sequence>
<dbReference type="PROSITE" id="PS50110">
    <property type="entry name" value="RESPONSE_REGULATORY"/>
    <property type="match status" value="1"/>
</dbReference>
<dbReference type="EMBL" id="CP121687">
    <property type="protein sequence ID" value="WZL69014.1"/>
    <property type="molecule type" value="Genomic_DNA"/>
</dbReference>
<protein>
    <recommendedName>
        <fullName evidence="1">Stage 0 sporulation protein A homolog</fullName>
    </recommendedName>
</protein>
<feature type="domain" description="Response regulatory" evidence="9">
    <location>
        <begin position="6"/>
        <end position="122"/>
    </location>
</feature>
<organism evidence="10 11">
    <name type="scientific">Defluviitalea saccharophila</name>
    <dbReference type="NCBI Taxonomy" id="879970"/>
    <lineage>
        <taxon>Bacteria</taxon>
        <taxon>Bacillati</taxon>
        <taxon>Bacillota</taxon>
        <taxon>Clostridia</taxon>
        <taxon>Lachnospirales</taxon>
        <taxon>Defluviitaleaceae</taxon>
        <taxon>Defluviitalea</taxon>
    </lineage>
</organism>
<gene>
    <name evidence="10" type="ORF">QBE51_09320</name>
</gene>
<dbReference type="RefSeq" id="WP_341876018.1">
    <property type="nucleotide sequence ID" value="NZ_CP121687.1"/>
</dbReference>
<keyword evidence="2 7" id="KW-0597">Phosphoprotein</keyword>
<dbReference type="PROSITE" id="PS00622">
    <property type="entry name" value="HTH_LUXR_1"/>
    <property type="match status" value="1"/>
</dbReference>
<dbReference type="Gene3D" id="3.40.50.2300">
    <property type="match status" value="1"/>
</dbReference>
<reference evidence="10 11" key="1">
    <citation type="submission" date="2023-03" db="EMBL/GenBank/DDBJ databases">
        <title>Novel Species.</title>
        <authorList>
            <person name="Ma S."/>
        </authorList>
    </citation>
    <scope>NUCLEOTIDE SEQUENCE [LARGE SCALE GENOMIC DNA]</scope>
    <source>
        <strain evidence="10 11">LIND6LT2</strain>
    </source>
</reference>
<evidence type="ECO:0000256" key="1">
    <source>
        <dbReference type="ARBA" id="ARBA00018672"/>
    </source>
</evidence>
<dbReference type="Pfam" id="PF00196">
    <property type="entry name" value="GerE"/>
    <property type="match status" value="1"/>
</dbReference>
<accession>A0ABZ2Y1A3</accession>
<evidence type="ECO:0000256" key="7">
    <source>
        <dbReference type="PROSITE-ProRule" id="PRU00169"/>
    </source>
</evidence>
<dbReference type="SMART" id="SM00421">
    <property type="entry name" value="HTH_LUXR"/>
    <property type="match status" value="1"/>
</dbReference>
<dbReference type="PRINTS" id="PR00038">
    <property type="entry name" value="HTHLUXR"/>
</dbReference>
<evidence type="ECO:0000256" key="6">
    <source>
        <dbReference type="ARBA" id="ARBA00024867"/>
    </source>
</evidence>
<keyword evidence="11" id="KW-1185">Reference proteome</keyword>
<feature type="domain" description="HTH luxR-type" evidence="8">
    <location>
        <begin position="150"/>
        <end position="215"/>
    </location>
</feature>